<organism evidence="2 3">
    <name type="scientific">Actinoallomurus liliacearum</name>
    <dbReference type="NCBI Taxonomy" id="1080073"/>
    <lineage>
        <taxon>Bacteria</taxon>
        <taxon>Bacillati</taxon>
        <taxon>Actinomycetota</taxon>
        <taxon>Actinomycetes</taxon>
        <taxon>Streptosporangiales</taxon>
        <taxon>Thermomonosporaceae</taxon>
        <taxon>Actinoallomurus</taxon>
    </lineage>
</organism>
<gene>
    <name evidence="2" type="ORF">GCM10023195_04870</name>
</gene>
<evidence type="ECO:0000256" key="1">
    <source>
        <dbReference type="SAM" id="MobiDB-lite"/>
    </source>
</evidence>
<name>A0ABP8TEQ9_9ACTN</name>
<proteinExistence type="predicted"/>
<sequence length="323" mass="33470">MIDFRYHLVSIIAVFLALALGLVVGASALRGPLVDQLKDTSNRLKNSNEALRRQNNAAGQVSTYDNQVIGAAAAQVVAGRLKDQSVVFVEAPGADDQMRAQTADMVSKAGARISGYVTLQNKYLDPNQQATLNELTDRLKPAGLTFSADATSYDRTADELAWVLVTKQAARNGQEDPAAGQVLSGFKEAGFLTYSGQPATRATLAIVIAPAAASSDKNAAADNKALGALPMALYTYGGGTVVVGDPDSATEGGMIKALRDDDDVKGHVATVDTGDIPAGRLTAVLALAAAKQGKVGDYGIGSKADGALPTPIPTPTPTMTKKK</sequence>
<accession>A0ABP8TEQ9</accession>
<evidence type="ECO:0000313" key="2">
    <source>
        <dbReference type="EMBL" id="GAA4601763.1"/>
    </source>
</evidence>
<dbReference type="Proteomes" id="UP001500212">
    <property type="component" value="Unassembled WGS sequence"/>
</dbReference>
<keyword evidence="3" id="KW-1185">Reference proteome</keyword>
<feature type="region of interest" description="Disordered" evidence="1">
    <location>
        <begin position="300"/>
        <end position="323"/>
    </location>
</feature>
<evidence type="ECO:0000313" key="3">
    <source>
        <dbReference type="Proteomes" id="UP001500212"/>
    </source>
</evidence>
<dbReference type="InterPro" id="IPR021522">
    <property type="entry name" value="MctB"/>
</dbReference>
<comment type="caution">
    <text evidence="2">The sequence shown here is derived from an EMBL/GenBank/DDBJ whole genome shotgun (WGS) entry which is preliminary data.</text>
</comment>
<reference evidence="3" key="1">
    <citation type="journal article" date="2019" name="Int. J. Syst. Evol. Microbiol.">
        <title>The Global Catalogue of Microorganisms (GCM) 10K type strain sequencing project: providing services to taxonomists for standard genome sequencing and annotation.</title>
        <authorList>
            <consortium name="The Broad Institute Genomics Platform"/>
            <consortium name="The Broad Institute Genome Sequencing Center for Infectious Disease"/>
            <person name="Wu L."/>
            <person name="Ma J."/>
        </authorList>
    </citation>
    <scope>NUCLEOTIDE SEQUENCE [LARGE SCALE GENOMIC DNA]</scope>
    <source>
        <strain evidence="3">JCM 17938</strain>
    </source>
</reference>
<dbReference type="Pfam" id="PF11382">
    <property type="entry name" value="MctB"/>
    <property type="match status" value="1"/>
</dbReference>
<dbReference type="RefSeq" id="WP_345347381.1">
    <property type="nucleotide sequence ID" value="NZ_BAABHJ010000001.1"/>
</dbReference>
<dbReference type="EMBL" id="BAABHJ010000001">
    <property type="protein sequence ID" value="GAA4601763.1"/>
    <property type="molecule type" value="Genomic_DNA"/>
</dbReference>
<protein>
    <submittedName>
        <fullName evidence="2">Copper transporter</fullName>
    </submittedName>
</protein>